<dbReference type="Proteomes" id="UP001240483">
    <property type="component" value="Unassembled WGS sequence"/>
</dbReference>
<evidence type="ECO:0000256" key="2">
    <source>
        <dbReference type="ARBA" id="ARBA00010527"/>
    </source>
</evidence>
<evidence type="ECO:0000313" key="21">
    <source>
        <dbReference type="Proteomes" id="UP001240483"/>
    </source>
</evidence>
<dbReference type="PANTHER" id="PTHR12428:SF65">
    <property type="entry name" value="CYTOCHROME C OXIDASE ASSEMBLY PROTEIN COX18, MITOCHONDRIAL"/>
    <property type="match status" value="1"/>
</dbReference>
<evidence type="ECO:0000256" key="13">
    <source>
        <dbReference type="ARBA" id="ARBA00031538"/>
    </source>
</evidence>
<comment type="subunit">
    <text evidence="12">Interacts with the Sec translocase complex via SecD. Specifically interacts with transmembrane segments of nascent integral membrane proteins during membrane integration.</text>
</comment>
<feature type="compositionally biased region" description="Polar residues" evidence="17">
    <location>
        <begin position="301"/>
        <end position="313"/>
    </location>
</feature>
<evidence type="ECO:0000256" key="3">
    <source>
        <dbReference type="ARBA" id="ARBA00015325"/>
    </source>
</evidence>
<name>A0AAP4FHQ0_9MICC</name>
<feature type="compositionally biased region" description="Basic residues" evidence="17">
    <location>
        <begin position="314"/>
        <end position="323"/>
    </location>
</feature>
<evidence type="ECO:0000256" key="8">
    <source>
        <dbReference type="ARBA" id="ARBA00022989"/>
    </source>
</evidence>
<feature type="transmembrane region" description="Helical" evidence="18">
    <location>
        <begin position="225"/>
        <end position="249"/>
    </location>
</feature>
<dbReference type="EMBL" id="JASODW010000002">
    <property type="protein sequence ID" value="MDK6274605.1"/>
    <property type="molecule type" value="Genomic_DNA"/>
</dbReference>
<evidence type="ECO:0000256" key="16">
    <source>
        <dbReference type="RuleBase" id="RU003945"/>
    </source>
</evidence>
<feature type="compositionally biased region" description="Basic and acidic residues" evidence="17">
    <location>
        <begin position="290"/>
        <end position="300"/>
    </location>
</feature>
<dbReference type="Pfam" id="PF02096">
    <property type="entry name" value="60KD_IMP"/>
    <property type="match status" value="1"/>
</dbReference>
<keyword evidence="8 18" id="KW-1133">Transmembrane helix</keyword>
<evidence type="ECO:0000313" key="20">
    <source>
        <dbReference type="EMBL" id="MDK6274605.1"/>
    </source>
</evidence>
<evidence type="ECO:0000256" key="4">
    <source>
        <dbReference type="ARBA" id="ARBA00022448"/>
    </source>
</evidence>
<dbReference type="GO" id="GO:0005886">
    <property type="term" value="C:plasma membrane"/>
    <property type="evidence" value="ECO:0007669"/>
    <property type="project" value="UniProtKB-SubCell"/>
</dbReference>
<evidence type="ECO:0000256" key="10">
    <source>
        <dbReference type="ARBA" id="ARBA00023186"/>
    </source>
</evidence>
<sequence length="323" mass="36824">MNFFNWLLTPFRWVMSFLMDMFHSLFSFLGLDPDSGWTWTLAIVLVTVTVRAALIPVFARQIRAQRAMQVVQPELRKLQQKYKGKRDQLSQQAMLAEQRALFKKHNTSMFASCMPLLIQMPFFFALFQVLNGSARAANDNDNIAALSAEKVRSFHDAKIFGARLSDTFVGTLGSDSPNVSVIIVAIVLILAMVGLMFYTQRQLMTKNMTPEAQQGQFARQQRMMLYFLPIVFGIGGINFPLGLLVYWTATNLWVLGQQMWVIKRNPTPGSLAEKELNIRRAARGLPPIGEKGKAVQEENTKTNQTHVRGQRVQPQRKNRKKRK</sequence>
<organism evidence="20 21">
    <name type="scientific">Pseudoglutamicibacter cumminsii</name>
    <dbReference type="NCBI Taxonomy" id="156979"/>
    <lineage>
        <taxon>Bacteria</taxon>
        <taxon>Bacillati</taxon>
        <taxon>Actinomycetota</taxon>
        <taxon>Actinomycetes</taxon>
        <taxon>Micrococcales</taxon>
        <taxon>Micrococcaceae</taxon>
        <taxon>Pseudoglutamicibacter</taxon>
    </lineage>
</organism>
<comment type="caution">
    <text evidence="20">The sequence shown here is derived from an EMBL/GenBank/DDBJ whole genome shotgun (WGS) entry which is preliminary data.</text>
</comment>
<dbReference type="GO" id="GO:0032977">
    <property type="term" value="F:membrane insertase activity"/>
    <property type="evidence" value="ECO:0007669"/>
    <property type="project" value="InterPro"/>
</dbReference>
<evidence type="ECO:0000256" key="9">
    <source>
        <dbReference type="ARBA" id="ARBA00023136"/>
    </source>
</evidence>
<comment type="function">
    <text evidence="11">Required for the insertion and/or proper folding and/or complex formation of integral membrane proteins into the membrane. Involved in integration of membrane proteins that insert both dependently and independently of the Sec translocase complex, as well as at least some lipoproteins. Aids folding of multispanning membrane proteins.</text>
</comment>
<evidence type="ECO:0000256" key="5">
    <source>
        <dbReference type="ARBA" id="ARBA00022475"/>
    </source>
</evidence>
<evidence type="ECO:0000256" key="1">
    <source>
        <dbReference type="ARBA" id="ARBA00004651"/>
    </source>
</evidence>
<evidence type="ECO:0000259" key="19">
    <source>
        <dbReference type="Pfam" id="PF02096"/>
    </source>
</evidence>
<feature type="transmembrane region" description="Helical" evidence="18">
    <location>
        <begin position="179"/>
        <end position="198"/>
    </location>
</feature>
<comment type="subcellular location">
    <subcellularLocation>
        <location evidence="1">Cell membrane</location>
        <topology evidence="1">Multi-pass membrane protein</topology>
    </subcellularLocation>
    <subcellularLocation>
        <location evidence="16">Membrane</location>
        <topology evidence="16">Multi-pass membrane protein</topology>
    </subcellularLocation>
</comment>
<dbReference type="GO" id="GO:0051205">
    <property type="term" value="P:protein insertion into membrane"/>
    <property type="evidence" value="ECO:0007669"/>
    <property type="project" value="TreeGrafter"/>
</dbReference>
<dbReference type="InterPro" id="IPR001708">
    <property type="entry name" value="YidC/ALB3/OXA1/COX18"/>
</dbReference>
<evidence type="ECO:0000256" key="14">
    <source>
        <dbReference type="ARBA" id="ARBA00033245"/>
    </source>
</evidence>
<keyword evidence="5" id="KW-1003">Cell membrane</keyword>
<evidence type="ECO:0000256" key="17">
    <source>
        <dbReference type="SAM" id="MobiDB-lite"/>
    </source>
</evidence>
<dbReference type="CDD" id="cd20070">
    <property type="entry name" value="5TM_YidC_Alb3"/>
    <property type="match status" value="1"/>
</dbReference>
<proteinExistence type="inferred from homology"/>
<evidence type="ECO:0000256" key="12">
    <source>
        <dbReference type="ARBA" id="ARBA00026028"/>
    </source>
</evidence>
<reference evidence="20" key="1">
    <citation type="submission" date="2023-05" db="EMBL/GenBank/DDBJ databases">
        <title>Cataloging the Phylogenetic Diversity of Human Bladder Bacteria.</title>
        <authorList>
            <person name="Du J."/>
        </authorList>
    </citation>
    <scope>NUCLEOTIDE SEQUENCE</scope>
    <source>
        <strain evidence="20">UMB9978</strain>
    </source>
</reference>
<evidence type="ECO:0000256" key="18">
    <source>
        <dbReference type="SAM" id="Phobius"/>
    </source>
</evidence>
<accession>A0AAP4FHQ0</accession>
<dbReference type="InterPro" id="IPR047196">
    <property type="entry name" value="YidC_ALB_C"/>
</dbReference>
<feature type="transmembrane region" description="Helical" evidence="18">
    <location>
        <begin position="37"/>
        <end position="59"/>
    </location>
</feature>
<evidence type="ECO:0000256" key="7">
    <source>
        <dbReference type="ARBA" id="ARBA00022927"/>
    </source>
</evidence>
<gene>
    <name evidence="20" type="primary">yidC</name>
    <name evidence="20" type="ORF">QP116_02415</name>
</gene>
<keyword evidence="7" id="KW-0653">Protein transport</keyword>
<keyword evidence="10" id="KW-0143">Chaperone</keyword>
<dbReference type="NCBIfam" id="NF002350">
    <property type="entry name" value="PRK01315.1"/>
    <property type="match status" value="1"/>
</dbReference>
<evidence type="ECO:0000256" key="6">
    <source>
        <dbReference type="ARBA" id="ARBA00022692"/>
    </source>
</evidence>
<comment type="similarity">
    <text evidence="2">Belongs to the OXA1/ALB3/YidC family. Type 1 subfamily.</text>
</comment>
<dbReference type="GO" id="GO:0015031">
    <property type="term" value="P:protein transport"/>
    <property type="evidence" value="ECO:0007669"/>
    <property type="project" value="UniProtKB-KW"/>
</dbReference>
<evidence type="ECO:0000256" key="11">
    <source>
        <dbReference type="ARBA" id="ARBA00025034"/>
    </source>
</evidence>
<dbReference type="RefSeq" id="WP_285332546.1">
    <property type="nucleotide sequence ID" value="NZ_JASODW010000002.1"/>
</dbReference>
<feature type="region of interest" description="Disordered" evidence="17">
    <location>
        <begin position="283"/>
        <end position="323"/>
    </location>
</feature>
<feature type="domain" description="Membrane insertase YidC/Oxa/ALB C-terminal" evidence="19">
    <location>
        <begin position="39"/>
        <end position="262"/>
    </location>
</feature>
<dbReference type="NCBIfam" id="TIGR03592">
    <property type="entry name" value="yidC_oxa1_cterm"/>
    <property type="match status" value="1"/>
</dbReference>
<dbReference type="PANTHER" id="PTHR12428">
    <property type="entry name" value="OXA1"/>
    <property type="match status" value="1"/>
</dbReference>
<protein>
    <recommendedName>
        <fullName evidence="3">Membrane protein insertase YidC</fullName>
    </recommendedName>
    <alternativeName>
        <fullName evidence="15">Foldase YidC</fullName>
    </alternativeName>
    <alternativeName>
        <fullName evidence="14">Membrane integrase YidC</fullName>
    </alternativeName>
    <alternativeName>
        <fullName evidence="13">Membrane protein YidC</fullName>
    </alternativeName>
</protein>
<feature type="transmembrane region" description="Helical" evidence="18">
    <location>
        <begin position="109"/>
        <end position="130"/>
    </location>
</feature>
<dbReference type="AlphaFoldDB" id="A0AAP4FHQ0"/>
<keyword evidence="9 18" id="KW-0472">Membrane</keyword>
<keyword evidence="4" id="KW-0813">Transport</keyword>
<dbReference type="InterPro" id="IPR028055">
    <property type="entry name" value="YidC/Oxa/ALB_C"/>
</dbReference>
<keyword evidence="6 16" id="KW-0812">Transmembrane</keyword>
<evidence type="ECO:0000256" key="15">
    <source>
        <dbReference type="ARBA" id="ARBA00033342"/>
    </source>
</evidence>